<dbReference type="GO" id="GO:0009297">
    <property type="term" value="P:pilus assembly"/>
    <property type="evidence" value="ECO:0007669"/>
    <property type="project" value="InterPro"/>
</dbReference>
<dbReference type="AlphaFoldDB" id="A0A484YSA9"/>
<keyword evidence="3 8" id="KW-0813">Transport</keyword>
<dbReference type="InterPro" id="IPR025885">
    <property type="entry name" value="PapC_N"/>
</dbReference>
<protein>
    <submittedName>
        <fullName evidence="10">Fimbrial outer membrane usher protein</fullName>
    </submittedName>
</protein>
<evidence type="ECO:0000313" key="11">
    <source>
        <dbReference type="Proteomes" id="UP000372890"/>
    </source>
</evidence>
<sequence>MFPQAWLKYQATNWTPPEFWDTGIAGFILDYNVYASQYAPHHGDSTQNVSSYGTLGFNLGAWRLRSDYQYNQNFADGRSVNRDSEFARTYLFRPIPSWSSKFTMGQYDLSSNLYDTFHFTGASLESDESMLPPDLQGYAPQITGIAQTNAKVTVAQNGRVLYQTTVAPGPFTISDLGKSFQGCLDVTVEEEGWPHQHLPGWLRIHSLFNP</sequence>
<dbReference type="Pfam" id="PF00577">
    <property type="entry name" value="Usher"/>
    <property type="match status" value="1"/>
</dbReference>
<dbReference type="InterPro" id="IPR000015">
    <property type="entry name" value="Fimb_usher"/>
</dbReference>
<evidence type="ECO:0000256" key="8">
    <source>
        <dbReference type="RuleBase" id="RU003884"/>
    </source>
</evidence>
<keyword evidence="4 8" id="KW-0812">Transmembrane</keyword>
<evidence type="ECO:0000256" key="2">
    <source>
        <dbReference type="ARBA" id="ARBA00008064"/>
    </source>
</evidence>
<keyword evidence="5" id="KW-0732">Signal</keyword>
<comment type="similarity">
    <text evidence="2 8">Belongs to the fimbrial export usher family.</text>
</comment>
<keyword evidence="6 8" id="KW-0472">Membrane</keyword>
<accession>A0A484YSA9</accession>
<dbReference type="GO" id="GO:0015473">
    <property type="term" value="F:fimbrial usher porin activity"/>
    <property type="evidence" value="ECO:0007669"/>
    <property type="project" value="InterPro"/>
</dbReference>
<proteinExistence type="inferred from homology"/>
<dbReference type="InterPro" id="IPR037224">
    <property type="entry name" value="PapC_N_sf"/>
</dbReference>
<dbReference type="PROSITE" id="PS01151">
    <property type="entry name" value="FIMBRIAL_USHER"/>
    <property type="match status" value="1"/>
</dbReference>
<evidence type="ECO:0000256" key="6">
    <source>
        <dbReference type="ARBA" id="ARBA00023136"/>
    </source>
</evidence>
<dbReference type="InterPro" id="IPR018030">
    <property type="entry name" value="Fimbrial_membr_usher_CS"/>
</dbReference>
<dbReference type="Pfam" id="PF13954">
    <property type="entry name" value="PapC_N"/>
    <property type="match status" value="1"/>
</dbReference>
<dbReference type="SUPFAM" id="SSF141729">
    <property type="entry name" value="FimD N-terminal domain-like"/>
    <property type="match status" value="1"/>
</dbReference>
<gene>
    <name evidence="10" type="primary">papC_2</name>
    <name evidence="10" type="ORF">NCTC9001_05792</name>
</gene>
<name>A0A484YSA9_ECOLX</name>
<dbReference type="Gene3D" id="2.60.40.3110">
    <property type="match status" value="1"/>
</dbReference>
<dbReference type="EMBL" id="CAADIS010000005">
    <property type="protein sequence ID" value="VFS38431.1"/>
    <property type="molecule type" value="Genomic_DNA"/>
</dbReference>
<keyword evidence="7 8" id="KW-0998">Cell outer membrane</keyword>
<evidence type="ECO:0000259" key="9">
    <source>
        <dbReference type="Pfam" id="PF13954"/>
    </source>
</evidence>
<dbReference type="Proteomes" id="UP000372890">
    <property type="component" value="Unassembled WGS sequence"/>
</dbReference>
<evidence type="ECO:0000256" key="4">
    <source>
        <dbReference type="ARBA" id="ARBA00022692"/>
    </source>
</evidence>
<evidence type="ECO:0000313" key="10">
    <source>
        <dbReference type="EMBL" id="VFS38431.1"/>
    </source>
</evidence>
<evidence type="ECO:0000256" key="1">
    <source>
        <dbReference type="ARBA" id="ARBA00004571"/>
    </source>
</evidence>
<comment type="subcellular location">
    <subcellularLocation>
        <location evidence="1 8">Cell outer membrane</location>
        <topology evidence="1 8">Multi-pass membrane protein</topology>
    </subcellularLocation>
</comment>
<feature type="domain" description="PapC N-terminal" evidence="9">
    <location>
        <begin position="2"/>
        <end position="34"/>
    </location>
</feature>
<evidence type="ECO:0000256" key="3">
    <source>
        <dbReference type="ARBA" id="ARBA00022448"/>
    </source>
</evidence>
<dbReference type="GO" id="GO:0009279">
    <property type="term" value="C:cell outer membrane"/>
    <property type="evidence" value="ECO:0007669"/>
    <property type="project" value="UniProtKB-SubCell"/>
</dbReference>
<organism evidence="10 11">
    <name type="scientific">Escherichia coli</name>
    <dbReference type="NCBI Taxonomy" id="562"/>
    <lineage>
        <taxon>Bacteria</taxon>
        <taxon>Pseudomonadati</taxon>
        <taxon>Pseudomonadota</taxon>
        <taxon>Gammaproteobacteria</taxon>
        <taxon>Enterobacterales</taxon>
        <taxon>Enterobacteriaceae</taxon>
        <taxon>Escherichia</taxon>
    </lineage>
</organism>
<reference evidence="10 11" key="1">
    <citation type="submission" date="2019-03" db="EMBL/GenBank/DDBJ databases">
        <authorList>
            <consortium name="Pathogen Informatics"/>
        </authorList>
    </citation>
    <scope>NUCLEOTIDE SEQUENCE [LARGE SCALE GENOMIC DNA]</scope>
    <source>
        <strain evidence="10 11">NCTC9001</strain>
    </source>
</reference>
<evidence type="ECO:0000256" key="5">
    <source>
        <dbReference type="ARBA" id="ARBA00022729"/>
    </source>
</evidence>
<dbReference type="PANTHER" id="PTHR30451">
    <property type="entry name" value="OUTER MEMBRANE USHER PROTEIN"/>
    <property type="match status" value="1"/>
</dbReference>
<keyword evidence="8" id="KW-1029">Fimbrium biogenesis</keyword>
<evidence type="ECO:0000256" key="7">
    <source>
        <dbReference type="ARBA" id="ARBA00023237"/>
    </source>
</evidence>
<dbReference type="PANTHER" id="PTHR30451:SF4">
    <property type="entry name" value="OUTER MEMBRANE USHER PROTEIN YQIG-RELATED"/>
    <property type="match status" value="1"/>
</dbReference>